<keyword evidence="3" id="KW-1185">Reference proteome</keyword>
<reference evidence="2 3" key="1">
    <citation type="journal article" date="2018" name="Front. Plant Sci.">
        <title>Red Clover (Trifolium pratense) and Zigzag Clover (T. medium) - A Picture of Genomic Similarities and Differences.</title>
        <authorList>
            <person name="Dluhosova J."/>
            <person name="Istvanek J."/>
            <person name="Nedelnik J."/>
            <person name="Repkova J."/>
        </authorList>
    </citation>
    <scope>NUCLEOTIDE SEQUENCE [LARGE SCALE GENOMIC DNA]</scope>
    <source>
        <strain evidence="3">cv. 10/8</strain>
        <tissue evidence="2">Leaf</tissue>
    </source>
</reference>
<dbReference type="AlphaFoldDB" id="A0A392WAZ7"/>
<dbReference type="Proteomes" id="UP000265520">
    <property type="component" value="Unassembled WGS sequence"/>
</dbReference>
<evidence type="ECO:0000256" key="1">
    <source>
        <dbReference type="SAM" id="MobiDB-lite"/>
    </source>
</evidence>
<evidence type="ECO:0000313" key="2">
    <source>
        <dbReference type="EMBL" id="MCI97848.1"/>
    </source>
</evidence>
<accession>A0A392WAZ7</accession>
<sequence>MDEPQPTSVQEGIVNRLRSRKNQPSSTTTVTPAVTKKVNDPSLKPVKYGSSRTWSK</sequence>
<protein>
    <submittedName>
        <fullName evidence="2">Uncharacterized protein</fullName>
    </submittedName>
</protein>
<evidence type="ECO:0000313" key="3">
    <source>
        <dbReference type="Proteomes" id="UP000265520"/>
    </source>
</evidence>
<name>A0A392WAZ7_9FABA</name>
<feature type="compositionally biased region" description="Polar residues" evidence="1">
    <location>
        <begin position="1"/>
        <end position="10"/>
    </location>
</feature>
<feature type="compositionally biased region" description="Low complexity" evidence="1">
    <location>
        <begin position="24"/>
        <end position="36"/>
    </location>
</feature>
<organism evidence="2 3">
    <name type="scientific">Trifolium medium</name>
    <dbReference type="NCBI Taxonomy" id="97028"/>
    <lineage>
        <taxon>Eukaryota</taxon>
        <taxon>Viridiplantae</taxon>
        <taxon>Streptophyta</taxon>
        <taxon>Embryophyta</taxon>
        <taxon>Tracheophyta</taxon>
        <taxon>Spermatophyta</taxon>
        <taxon>Magnoliopsida</taxon>
        <taxon>eudicotyledons</taxon>
        <taxon>Gunneridae</taxon>
        <taxon>Pentapetalae</taxon>
        <taxon>rosids</taxon>
        <taxon>fabids</taxon>
        <taxon>Fabales</taxon>
        <taxon>Fabaceae</taxon>
        <taxon>Papilionoideae</taxon>
        <taxon>50 kb inversion clade</taxon>
        <taxon>NPAAA clade</taxon>
        <taxon>Hologalegina</taxon>
        <taxon>IRL clade</taxon>
        <taxon>Trifolieae</taxon>
        <taxon>Trifolium</taxon>
    </lineage>
</organism>
<proteinExistence type="predicted"/>
<feature type="region of interest" description="Disordered" evidence="1">
    <location>
        <begin position="1"/>
        <end position="56"/>
    </location>
</feature>
<feature type="non-terminal residue" evidence="2">
    <location>
        <position position="56"/>
    </location>
</feature>
<comment type="caution">
    <text evidence="2">The sequence shown here is derived from an EMBL/GenBank/DDBJ whole genome shotgun (WGS) entry which is preliminary data.</text>
</comment>
<dbReference type="EMBL" id="LXQA011455984">
    <property type="protein sequence ID" value="MCI97848.1"/>
    <property type="molecule type" value="Genomic_DNA"/>
</dbReference>